<sequence>MPSILFAFSLSVLLVIHSRRKKSLSVDGATAAFVLGMVTFSSQLWVFTVVLLTFFLSSSKLTKFKANQKRLLEAEYEASSERNAVQVACNGLMGGLAVFWFQLYCEPFSTSCFHQARWSLIFLWAYVGHYACCAGDTWASELGILNKDWPILITRMEKVPPGTNGAVSLLGLTASLAGGALVGFSAALTLYLEQACYGFAWELIVLGSLAGLGGSMV</sequence>
<comment type="subcellular location">
    <subcellularLocation>
        <location evidence="1">Membrane</location>
        <topology evidence="1">Multi-pass membrane protein</topology>
    </subcellularLocation>
</comment>
<keyword evidence="4 6" id="KW-1133">Transmembrane helix</keyword>
<evidence type="ECO:0000256" key="1">
    <source>
        <dbReference type="ARBA" id="ARBA00004141"/>
    </source>
</evidence>
<feature type="transmembrane region" description="Helical" evidence="6">
    <location>
        <begin position="198"/>
        <end position="216"/>
    </location>
</feature>
<gene>
    <name evidence="7" type="primary">TMEM19</name>
    <name evidence="7" type="ORF">A0J61_10859</name>
</gene>
<organism evidence="7 8">
    <name type="scientific">Choanephora cucurbitarum</name>
    <dbReference type="NCBI Taxonomy" id="101091"/>
    <lineage>
        <taxon>Eukaryota</taxon>
        <taxon>Fungi</taxon>
        <taxon>Fungi incertae sedis</taxon>
        <taxon>Mucoromycota</taxon>
        <taxon>Mucoromycotina</taxon>
        <taxon>Mucoromycetes</taxon>
        <taxon>Mucorales</taxon>
        <taxon>Mucorineae</taxon>
        <taxon>Choanephoraceae</taxon>
        <taxon>Choanephoroideae</taxon>
        <taxon>Choanephora</taxon>
    </lineage>
</organism>
<keyword evidence="3 6" id="KW-0812">Transmembrane</keyword>
<keyword evidence="5 6" id="KW-0472">Membrane</keyword>
<evidence type="ECO:0000256" key="6">
    <source>
        <dbReference type="SAM" id="Phobius"/>
    </source>
</evidence>
<evidence type="ECO:0000313" key="7">
    <source>
        <dbReference type="EMBL" id="OBZ81092.1"/>
    </source>
</evidence>
<dbReference type="OrthoDB" id="30881at2759"/>
<dbReference type="PANTHER" id="PTHR13353:SF5">
    <property type="entry name" value="TRANSMEMBRANE PROTEIN 19"/>
    <property type="match status" value="1"/>
</dbReference>
<dbReference type="AlphaFoldDB" id="A0A1C7MWA8"/>
<evidence type="ECO:0000256" key="2">
    <source>
        <dbReference type="ARBA" id="ARBA00009012"/>
    </source>
</evidence>
<proteinExistence type="inferred from homology"/>
<accession>A0A1C7MWA8</accession>
<evidence type="ECO:0000256" key="3">
    <source>
        <dbReference type="ARBA" id="ARBA00022692"/>
    </source>
</evidence>
<evidence type="ECO:0000256" key="5">
    <source>
        <dbReference type="ARBA" id="ARBA00023136"/>
    </source>
</evidence>
<dbReference type="EMBL" id="LUGH01001453">
    <property type="protein sequence ID" value="OBZ81092.1"/>
    <property type="molecule type" value="Genomic_DNA"/>
</dbReference>
<feature type="transmembrane region" description="Helical" evidence="6">
    <location>
        <begin position="28"/>
        <end position="56"/>
    </location>
</feature>
<comment type="caution">
    <text evidence="7">The sequence shown here is derived from an EMBL/GenBank/DDBJ whole genome shotgun (WGS) entry which is preliminary data.</text>
</comment>
<feature type="non-terminal residue" evidence="7">
    <location>
        <position position="217"/>
    </location>
</feature>
<dbReference type="GO" id="GO:0016020">
    <property type="term" value="C:membrane"/>
    <property type="evidence" value="ECO:0007669"/>
    <property type="project" value="UniProtKB-SubCell"/>
</dbReference>
<name>A0A1C7MWA8_9FUNG</name>
<feature type="transmembrane region" description="Helical" evidence="6">
    <location>
        <begin position="165"/>
        <end position="192"/>
    </location>
</feature>
<reference evidence="7 8" key="1">
    <citation type="submission" date="2016-03" db="EMBL/GenBank/DDBJ databases">
        <title>Choanephora cucurbitarum.</title>
        <authorList>
            <person name="Min B."/>
            <person name="Park H."/>
            <person name="Park J.-H."/>
            <person name="Shin H.-D."/>
            <person name="Choi I.-G."/>
        </authorList>
    </citation>
    <scope>NUCLEOTIDE SEQUENCE [LARGE SCALE GENOMIC DNA]</scope>
    <source>
        <strain evidence="7 8">KUS-F28377</strain>
    </source>
</reference>
<dbReference type="InterPro" id="IPR002794">
    <property type="entry name" value="DUF92_TMEM19"/>
</dbReference>
<protein>
    <submittedName>
        <fullName evidence="7">Transmembrane protein 19</fullName>
    </submittedName>
</protein>
<comment type="similarity">
    <text evidence="2">Belongs to the TMEM19 family.</text>
</comment>
<evidence type="ECO:0000313" key="8">
    <source>
        <dbReference type="Proteomes" id="UP000093000"/>
    </source>
</evidence>
<dbReference type="PANTHER" id="PTHR13353">
    <property type="entry name" value="TRANSMEMBRANE PROTEIN 19"/>
    <property type="match status" value="1"/>
</dbReference>
<keyword evidence="8" id="KW-1185">Reference proteome</keyword>
<dbReference type="STRING" id="101091.A0A1C7MWA8"/>
<dbReference type="Proteomes" id="UP000093000">
    <property type="component" value="Unassembled WGS sequence"/>
</dbReference>
<dbReference type="InParanoid" id="A0A1C7MWA8"/>
<dbReference type="Pfam" id="PF01940">
    <property type="entry name" value="DUF92"/>
    <property type="match status" value="1"/>
</dbReference>
<evidence type="ECO:0000256" key="4">
    <source>
        <dbReference type="ARBA" id="ARBA00022989"/>
    </source>
</evidence>